<reference evidence="1 2" key="1">
    <citation type="journal article" date="2024" name="J Genomics">
        <title>Draft genome sequencing and assembly of Favolaschia claudopus CIRM-BRFM 2984 isolated from oak limbs.</title>
        <authorList>
            <person name="Navarro D."/>
            <person name="Drula E."/>
            <person name="Chaduli D."/>
            <person name="Cazenave R."/>
            <person name="Ahrendt S."/>
            <person name="Wang J."/>
            <person name="Lipzen A."/>
            <person name="Daum C."/>
            <person name="Barry K."/>
            <person name="Grigoriev I.V."/>
            <person name="Favel A."/>
            <person name="Rosso M.N."/>
            <person name="Martin F."/>
        </authorList>
    </citation>
    <scope>NUCLEOTIDE SEQUENCE [LARGE SCALE GENOMIC DNA]</scope>
    <source>
        <strain evidence="1 2">CIRM-BRFM 2984</strain>
    </source>
</reference>
<evidence type="ECO:0000313" key="1">
    <source>
        <dbReference type="EMBL" id="KAK7001992.1"/>
    </source>
</evidence>
<evidence type="ECO:0000313" key="2">
    <source>
        <dbReference type="Proteomes" id="UP001362999"/>
    </source>
</evidence>
<protein>
    <submittedName>
        <fullName evidence="1">Uncharacterized protein</fullName>
    </submittedName>
</protein>
<comment type="caution">
    <text evidence="1">The sequence shown here is derived from an EMBL/GenBank/DDBJ whole genome shotgun (WGS) entry which is preliminary data.</text>
</comment>
<sequence>PELSSKIIRYLRGLRKVGVSLSLLTIRGIMVAAIQEPQPQLFQRVMPDGSEFCCSESFVRKFLRNIMEWSQRASTRAAQKLPANHEKVLRARVLFIEHVCKHRFINLFLNGLGQIGRFLIRIGCVFYPDVGPNQPQFWQLFC</sequence>
<proteinExistence type="predicted"/>
<gene>
    <name evidence="1" type="ORF">R3P38DRAFT_2557488</name>
</gene>
<dbReference type="Proteomes" id="UP001362999">
    <property type="component" value="Unassembled WGS sequence"/>
</dbReference>
<feature type="non-terminal residue" evidence="1">
    <location>
        <position position="1"/>
    </location>
</feature>
<accession>A0AAW0A7U5</accession>
<dbReference type="EMBL" id="JAWWNJ010000080">
    <property type="protein sequence ID" value="KAK7001992.1"/>
    <property type="molecule type" value="Genomic_DNA"/>
</dbReference>
<dbReference type="AlphaFoldDB" id="A0AAW0A7U5"/>
<keyword evidence="2" id="KW-1185">Reference proteome</keyword>
<name>A0AAW0A7U5_9AGAR</name>
<organism evidence="1 2">
    <name type="scientific">Favolaschia claudopus</name>
    <dbReference type="NCBI Taxonomy" id="2862362"/>
    <lineage>
        <taxon>Eukaryota</taxon>
        <taxon>Fungi</taxon>
        <taxon>Dikarya</taxon>
        <taxon>Basidiomycota</taxon>
        <taxon>Agaricomycotina</taxon>
        <taxon>Agaricomycetes</taxon>
        <taxon>Agaricomycetidae</taxon>
        <taxon>Agaricales</taxon>
        <taxon>Marasmiineae</taxon>
        <taxon>Mycenaceae</taxon>
        <taxon>Favolaschia</taxon>
    </lineage>
</organism>